<dbReference type="OMA" id="DVRHMIY"/>
<organism evidence="3 4">
    <name type="scientific">Varroa destructor</name>
    <name type="common">Honeybee mite</name>
    <dbReference type="NCBI Taxonomy" id="109461"/>
    <lineage>
        <taxon>Eukaryota</taxon>
        <taxon>Metazoa</taxon>
        <taxon>Ecdysozoa</taxon>
        <taxon>Arthropoda</taxon>
        <taxon>Chelicerata</taxon>
        <taxon>Arachnida</taxon>
        <taxon>Acari</taxon>
        <taxon>Parasitiformes</taxon>
        <taxon>Mesostigmata</taxon>
        <taxon>Gamasina</taxon>
        <taxon>Dermanyssoidea</taxon>
        <taxon>Varroidae</taxon>
        <taxon>Varroa</taxon>
    </lineage>
</organism>
<feature type="coiled-coil region" evidence="1">
    <location>
        <begin position="100"/>
        <end position="160"/>
    </location>
</feature>
<keyword evidence="4" id="KW-1185">Reference proteome</keyword>
<accession>A0A7M7JA90</accession>
<feature type="region of interest" description="Disordered" evidence="2">
    <location>
        <begin position="316"/>
        <end position="341"/>
    </location>
</feature>
<dbReference type="Proteomes" id="UP000594260">
    <property type="component" value="Unplaced"/>
</dbReference>
<dbReference type="EnsemblMetazoa" id="XM_022791101">
    <property type="protein sequence ID" value="XP_022646836"/>
    <property type="gene ID" value="LOC111244244"/>
</dbReference>
<feature type="compositionally biased region" description="Basic and acidic residues" evidence="2">
    <location>
        <begin position="316"/>
        <end position="328"/>
    </location>
</feature>
<evidence type="ECO:0000313" key="4">
    <source>
        <dbReference type="Proteomes" id="UP000594260"/>
    </source>
</evidence>
<protein>
    <submittedName>
        <fullName evidence="3">Uncharacterized protein</fullName>
    </submittedName>
</protein>
<dbReference type="RefSeq" id="XP_022646836.1">
    <property type="nucleotide sequence ID" value="XM_022791101.1"/>
</dbReference>
<dbReference type="AlphaFoldDB" id="A0A7M7JA90"/>
<dbReference type="KEGG" id="vde:111244244"/>
<dbReference type="EnsemblMetazoa" id="XM_022791102">
    <property type="protein sequence ID" value="XP_022646837"/>
    <property type="gene ID" value="LOC111244244"/>
</dbReference>
<name>A0A7M7JA90_VARDE</name>
<dbReference type="InterPro" id="IPR027267">
    <property type="entry name" value="AH/BAR_dom_sf"/>
</dbReference>
<sequence>MDKATRAIRRSGVRLKSINSGHTDLALVISGIRDMRIGLKSFQNAQTAVSQDMMVWSHTDENRAIQDVMEQINELHIFWADSQKNFLDQLKSFKHDFEMILEGERQVDAARGKLAQAEQREYKIKKELKKAVKKASVEELNSLETKLTDAERAKDLAQFDAVEKMQENEACKLIRLKEGLSKLSESYLEMAHKMAIIFEAQREVTQAIPDVHTTALHEMKYTGGGATKRAVQKAKDRLDRYHSFKYKLVAHGTVEEPPPPYTPGYFASEAGMPYEHDLASNDVRLRPARVMSMEPQAPPLDDETVLRDQREYLRVQRDRERAARRYSSEDEEQQRLGAHKL</sequence>
<keyword evidence="1" id="KW-0175">Coiled coil</keyword>
<dbReference type="RefSeq" id="XP_022646837.1">
    <property type="nucleotide sequence ID" value="XM_022791102.1"/>
</dbReference>
<dbReference type="GeneID" id="111244244"/>
<dbReference type="Gene3D" id="1.20.1270.60">
    <property type="entry name" value="Arfaptin homology (AH) domain/BAR domain"/>
    <property type="match status" value="1"/>
</dbReference>
<dbReference type="RefSeq" id="XP_022646835.1">
    <property type="nucleotide sequence ID" value="XM_022791100.1"/>
</dbReference>
<proteinExistence type="predicted"/>
<evidence type="ECO:0000256" key="1">
    <source>
        <dbReference type="SAM" id="Coils"/>
    </source>
</evidence>
<evidence type="ECO:0000256" key="2">
    <source>
        <dbReference type="SAM" id="MobiDB-lite"/>
    </source>
</evidence>
<dbReference type="OrthoDB" id="5803434at2759"/>
<dbReference type="EnsemblMetazoa" id="XM_022791100">
    <property type="protein sequence ID" value="XP_022646835"/>
    <property type="gene ID" value="LOC111244244"/>
</dbReference>
<reference evidence="3" key="1">
    <citation type="submission" date="2021-01" db="UniProtKB">
        <authorList>
            <consortium name="EnsemblMetazoa"/>
        </authorList>
    </citation>
    <scope>IDENTIFICATION</scope>
</reference>
<dbReference type="InParanoid" id="A0A7M7JA90"/>
<evidence type="ECO:0000313" key="3">
    <source>
        <dbReference type="EnsemblMetazoa" id="XP_022646837"/>
    </source>
</evidence>